<dbReference type="Proteomes" id="UP000224634">
    <property type="component" value="Unassembled WGS sequence"/>
</dbReference>
<evidence type="ECO:0000313" key="11">
    <source>
        <dbReference type="Proteomes" id="UP000224634"/>
    </source>
</evidence>
<dbReference type="GO" id="GO:0000981">
    <property type="term" value="F:DNA-binding transcription factor activity, RNA polymerase II-specific"/>
    <property type="evidence" value="ECO:0007669"/>
    <property type="project" value="InterPro"/>
</dbReference>
<evidence type="ECO:0000259" key="9">
    <source>
        <dbReference type="PROSITE" id="PS50048"/>
    </source>
</evidence>
<evidence type="ECO:0000256" key="1">
    <source>
        <dbReference type="ARBA" id="ARBA00004123"/>
    </source>
</evidence>
<accession>A0A2B7YS64</accession>
<comment type="function">
    <text evidence="8">Transcription factor that specifically regulates the neosartoricin B biosynthesis gene cluster.</text>
</comment>
<keyword evidence="4" id="KW-0238">DNA-binding</keyword>
<dbReference type="GO" id="GO:0008270">
    <property type="term" value="F:zinc ion binding"/>
    <property type="evidence" value="ECO:0007669"/>
    <property type="project" value="InterPro"/>
</dbReference>
<dbReference type="CDD" id="cd00067">
    <property type="entry name" value="GAL4"/>
    <property type="match status" value="1"/>
</dbReference>
<dbReference type="InterPro" id="IPR036864">
    <property type="entry name" value="Zn2-C6_fun-type_DNA-bd_sf"/>
</dbReference>
<dbReference type="Gene3D" id="4.10.240.10">
    <property type="entry name" value="Zn(2)-C6 fungal-type DNA-binding domain"/>
    <property type="match status" value="1"/>
</dbReference>
<dbReference type="PROSITE" id="PS50048">
    <property type="entry name" value="ZN2_CY6_FUNGAL_2"/>
    <property type="match status" value="1"/>
</dbReference>
<dbReference type="PROSITE" id="PS00463">
    <property type="entry name" value="ZN2_CY6_FUNGAL_1"/>
    <property type="match status" value="1"/>
</dbReference>
<comment type="subcellular location">
    <subcellularLocation>
        <location evidence="1">Nucleus</location>
    </subcellularLocation>
</comment>
<proteinExistence type="predicted"/>
<dbReference type="PANTHER" id="PTHR31001:SF85">
    <property type="entry name" value="ZN(II)2CYS6 TRANSCRIPTION FACTOR (EUROFUNG)"/>
    <property type="match status" value="1"/>
</dbReference>
<dbReference type="AlphaFoldDB" id="A0A2B7YS64"/>
<keyword evidence="3" id="KW-0805">Transcription regulation</keyword>
<dbReference type="Pfam" id="PF00172">
    <property type="entry name" value="Zn_clus"/>
    <property type="match status" value="1"/>
</dbReference>
<evidence type="ECO:0000256" key="2">
    <source>
        <dbReference type="ARBA" id="ARBA00018346"/>
    </source>
</evidence>
<protein>
    <recommendedName>
        <fullName evidence="2">C6 finger domain transcription factor nscR</fullName>
    </recommendedName>
    <alternativeName>
        <fullName evidence="7">Neosartiricin B biosynthesis protein R</fullName>
    </alternativeName>
</protein>
<organism evidence="10 11">
    <name type="scientific">Polytolypa hystricis (strain UAMH7299)</name>
    <dbReference type="NCBI Taxonomy" id="1447883"/>
    <lineage>
        <taxon>Eukaryota</taxon>
        <taxon>Fungi</taxon>
        <taxon>Dikarya</taxon>
        <taxon>Ascomycota</taxon>
        <taxon>Pezizomycotina</taxon>
        <taxon>Eurotiomycetes</taxon>
        <taxon>Eurotiomycetidae</taxon>
        <taxon>Onygenales</taxon>
        <taxon>Onygenales incertae sedis</taxon>
        <taxon>Polytolypa</taxon>
    </lineage>
</organism>
<evidence type="ECO:0000313" key="10">
    <source>
        <dbReference type="EMBL" id="PGH23889.1"/>
    </source>
</evidence>
<evidence type="ECO:0000256" key="7">
    <source>
        <dbReference type="ARBA" id="ARBA00031692"/>
    </source>
</evidence>
<feature type="domain" description="Zn(2)-C6 fungal-type" evidence="9">
    <location>
        <begin position="28"/>
        <end position="57"/>
    </location>
</feature>
<dbReference type="SUPFAM" id="SSF57701">
    <property type="entry name" value="Zn2/Cys6 DNA-binding domain"/>
    <property type="match status" value="1"/>
</dbReference>
<dbReference type="CDD" id="cd12148">
    <property type="entry name" value="fungal_TF_MHR"/>
    <property type="match status" value="1"/>
</dbReference>
<comment type="caution">
    <text evidence="10">The sequence shown here is derived from an EMBL/GenBank/DDBJ whole genome shotgun (WGS) entry which is preliminary data.</text>
</comment>
<keyword evidence="6" id="KW-0539">Nucleus</keyword>
<evidence type="ECO:0000256" key="3">
    <source>
        <dbReference type="ARBA" id="ARBA00023015"/>
    </source>
</evidence>
<sequence length="698" mass="77854">MAGNYFRPLLPADSVIPVEIGPALKPKACVNCRSRKVKCDRNLPCANCAAWSLDCVFPPPIRKCPRSKKRPTALDISVVGRDQQGLGERIEKMEKAIHDLSRLIGGHHAVVQVQASQCYGQPHEAMEILDIDYGRGEGLETEAGTLGDRIRGTNFSSIESKFNPEMITESDVQCPLEASHRMENGSQLPRLIQLNSIAISAAAPPHPSASQIHFCWQTYLENVDQLVKVVHKSSTEAMLKQAIIDASSLNESQESLLFAICFSSVPCMTDEDSMRCFGVSKAVALMTYRTATENALTRANFLTTSNLEAFQAGVLFLAFNRFTDQAKLVPELTALAGRLVDRFMNNPILFEKEILKRLWWQLWFLDQRAVESQGDMAIRANVISNSEPPLNVYDTDLNPKMTIVSAPRSGWTEISFFLVRLELARSSRKMDEGNMSLCRVEKIIEACSYKIQHTYLKYCNHEDPIHWLAQHMANGLMPEMRIKLHFQVTSSKSRQPTNQARQNQLFAAAVDLVDIIRRLQTDPQARRWKWAIGACLQFHPIAFLLSELGEQKDDGAADYALKTAEASFSRWSESKRNSKNGEFINQLMEKARATRQSAQLWPVKTSLSTHGSSKSPTEASRFPSTVMGDVSVSQANTLAPLSGTYLGSHALEQPLAIEETALFPNTYTADIISVPQDCLRGNYDDNAGDTPWNASFGF</sequence>
<keyword evidence="5" id="KW-0804">Transcription</keyword>
<evidence type="ECO:0000256" key="6">
    <source>
        <dbReference type="ARBA" id="ARBA00023242"/>
    </source>
</evidence>
<evidence type="ECO:0000256" key="8">
    <source>
        <dbReference type="ARBA" id="ARBA00045154"/>
    </source>
</evidence>
<keyword evidence="11" id="KW-1185">Reference proteome</keyword>
<dbReference type="PANTHER" id="PTHR31001">
    <property type="entry name" value="UNCHARACTERIZED TRANSCRIPTIONAL REGULATORY PROTEIN"/>
    <property type="match status" value="1"/>
</dbReference>
<dbReference type="GO" id="GO:0005634">
    <property type="term" value="C:nucleus"/>
    <property type="evidence" value="ECO:0007669"/>
    <property type="project" value="UniProtKB-SubCell"/>
</dbReference>
<name>A0A2B7YS64_POLH7</name>
<dbReference type="OrthoDB" id="4206507at2759"/>
<dbReference type="InterPro" id="IPR001138">
    <property type="entry name" value="Zn2Cys6_DnaBD"/>
</dbReference>
<dbReference type="EMBL" id="PDNA01000019">
    <property type="protein sequence ID" value="PGH23889.1"/>
    <property type="molecule type" value="Genomic_DNA"/>
</dbReference>
<evidence type="ECO:0000256" key="4">
    <source>
        <dbReference type="ARBA" id="ARBA00023125"/>
    </source>
</evidence>
<evidence type="ECO:0000256" key="5">
    <source>
        <dbReference type="ARBA" id="ARBA00023163"/>
    </source>
</evidence>
<dbReference type="InterPro" id="IPR050613">
    <property type="entry name" value="Sec_Metabolite_Reg"/>
</dbReference>
<dbReference type="GO" id="GO:0003677">
    <property type="term" value="F:DNA binding"/>
    <property type="evidence" value="ECO:0007669"/>
    <property type="project" value="UniProtKB-KW"/>
</dbReference>
<reference evidence="10 11" key="1">
    <citation type="submission" date="2017-10" db="EMBL/GenBank/DDBJ databases">
        <title>Comparative genomics in systemic dimorphic fungi from Ajellomycetaceae.</title>
        <authorList>
            <person name="Munoz J.F."/>
            <person name="Mcewen J.G."/>
            <person name="Clay O.K."/>
            <person name="Cuomo C.A."/>
        </authorList>
    </citation>
    <scope>NUCLEOTIDE SEQUENCE [LARGE SCALE GENOMIC DNA]</scope>
    <source>
        <strain evidence="10 11">UAMH7299</strain>
    </source>
</reference>
<dbReference type="SMART" id="SM00066">
    <property type="entry name" value="GAL4"/>
    <property type="match status" value="1"/>
</dbReference>
<gene>
    <name evidence="10" type="ORF">AJ80_02138</name>
</gene>